<feature type="transmembrane region" description="Helical" evidence="1">
    <location>
        <begin position="16"/>
        <end position="43"/>
    </location>
</feature>
<keyword evidence="1" id="KW-1133">Transmembrane helix</keyword>
<accession>A0A7X0Y569</accession>
<protein>
    <submittedName>
        <fullName evidence="2">Uncharacterized protein</fullName>
    </submittedName>
</protein>
<proteinExistence type="predicted"/>
<dbReference type="EMBL" id="JAARWN010000008">
    <property type="protein sequence ID" value="MBC1936632.1"/>
    <property type="molecule type" value="Genomic_DNA"/>
</dbReference>
<gene>
    <name evidence="2" type="ORF">HCA69_09660</name>
</gene>
<evidence type="ECO:0000313" key="2">
    <source>
        <dbReference type="EMBL" id="MBC1936632.1"/>
    </source>
</evidence>
<dbReference type="RefSeq" id="WP_185526177.1">
    <property type="nucleotide sequence ID" value="NZ_JAARWN010000008.1"/>
</dbReference>
<keyword evidence="1" id="KW-0472">Membrane</keyword>
<organism evidence="2 3">
    <name type="scientific">Listeria grandensis</name>
    <dbReference type="NCBI Taxonomy" id="1494963"/>
    <lineage>
        <taxon>Bacteria</taxon>
        <taxon>Bacillati</taxon>
        <taxon>Bacillota</taxon>
        <taxon>Bacilli</taxon>
        <taxon>Bacillales</taxon>
        <taxon>Listeriaceae</taxon>
        <taxon>Listeria</taxon>
    </lineage>
</organism>
<comment type="caution">
    <text evidence="2">The sequence shown here is derived from an EMBL/GenBank/DDBJ whole genome shotgun (WGS) entry which is preliminary data.</text>
</comment>
<sequence length="91" mass="10335">MKVNDLEAKLKKITKIAFGLAISIPISIVLFVAMGFILALVIGIDEKNILLFIKCFMWLELVIYLINRVFCLRSFLWIGKFKKTVGTISTP</sequence>
<evidence type="ECO:0000313" key="3">
    <source>
        <dbReference type="Proteomes" id="UP000535908"/>
    </source>
</evidence>
<dbReference type="AlphaFoldDB" id="A0A7X0Y569"/>
<dbReference type="Proteomes" id="UP000535908">
    <property type="component" value="Unassembled WGS sequence"/>
</dbReference>
<keyword evidence="1" id="KW-0812">Transmembrane</keyword>
<name>A0A7X0Y569_9LIST</name>
<evidence type="ECO:0000256" key="1">
    <source>
        <dbReference type="SAM" id="Phobius"/>
    </source>
</evidence>
<reference evidence="2 3" key="1">
    <citation type="submission" date="2020-03" db="EMBL/GenBank/DDBJ databases">
        <title>Soil Listeria distribution.</title>
        <authorList>
            <person name="Liao J."/>
            <person name="Wiedmann M."/>
        </authorList>
    </citation>
    <scope>NUCLEOTIDE SEQUENCE [LARGE SCALE GENOMIC DNA]</scope>
    <source>
        <strain evidence="2 3">FSL L7-0741</strain>
    </source>
</reference>